<evidence type="ECO:0000313" key="1">
    <source>
        <dbReference type="EMBL" id="CAK7340581.1"/>
    </source>
</evidence>
<evidence type="ECO:0000313" key="2">
    <source>
        <dbReference type="Proteomes" id="UP001314170"/>
    </source>
</evidence>
<dbReference type="EMBL" id="CAWUPB010001160">
    <property type="protein sequence ID" value="CAK7340581.1"/>
    <property type="molecule type" value="Genomic_DNA"/>
</dbReference>
<organism evidence="1 2">
    <name type="scientific">Dovyalis caffra</name>
    <dbReference type="NCBI Taxonomy" id="77055"/>
    <lineage>
        <taxon>Eukaryota</taxon>
        <taxon>Viridiplantae</taxon>
        <taxon>Streptophyta</taxon>
        <taxon>Embryophyta</taxon>
        <taxon>Tracheophyta</taxon>
        <taxon>Spermatophyta</taxon>
        <taxon>Magnoliopsida</taxon>
        <taxon>eudicotyledons</taxon>
        <taxon>Gunneridae</taxon>
        <taxon>Pentapetalae</taxon>
        <taxon>rosids</taxon>
        <taxon>fabids</taxon>
        <taxon>Malpighiales</taxon>
        <taxon>Salicaceae</taxon>
        <taxon>Flacourtieae</taxon>
        <taxon>Dovyalis</taxon>
    </lineage>
</organism>
<gene>
    <name evidence="1" type="ORF">DCAF_LOCUS15665</name>
</gene>
<dbReference type="AlphaFoldDB" id="A0AAV1RXS7"/>
<name>A0AAV1RXS7_9ROSI</name>
<comment type="caution">
    <text evidence="1">The sequence shown here is derived from an EMBL/GenBank/DDBJ whole genome shotgun (WGS) entry which is preliminary data.</text>
</comment>
<proteinExistence type="predicted"/>
<keyword evidence="2" id="KW-1185">Reference proteome</keyword>
<reference evidence="1 2" key="1">
    <citation type="submission" date="2024-01" db="EMBL/GenBank/DDBJ databases">
        <authorList>
            <person name="Waweru B."/>
        </authorList>
    </citation>
    <scope>NUCLEOTIDE SEQUENCE [LARGE SCALE GENOMIC DNA]</scope>
</reference>
<dbReference type="Proteomes" id="UP001314170">
    <property type="component" value="Unassembled WGS sequence"/>
</dbReference>
<protein>
    <submittedName>
        <fullName evidence="1">Uncharacterized protein</fullName>
    </submittedName>
</protein>
<sequence>MKNIFPTLNDVFLIAGVLTAAPLKSSRSVVRWLSGSGQVSWSHVWSISGLGCWTVWGFTMARVNMLRMDVIDDEMELGFSCLEYFGKPKFISKGVVVPADWDRMKD</sequence>
<accession>A0AAV1RXS7</accession>